<evidence type="ECO:0008006" key="4">
    <source>
        <dbReference type="Google" id="ProtNLM"/>
    </source>
</evidence>
<comment type="caution">
    <text evidence="2">The sequence shown here is derived from an EMBL/GenBank/DDBJ whole genome shotgun (WGS) entry which is preliminary data.</text>
</comment>
<protein>
    <recommendedName>
        <fullName evidence="4">EF-hand domain-containing protein</fullName>
    </recommendedName>
</protein>
<evidence type="ECO:0000313" key="3">
    <source>
        <dbReference type="Proteomes" id="UP001314263"/>
    </source>
</evidence>
<accession>A0AAV1IDN7</accession>
<evidence type="ECO:0000256" key="1">
    <source>
        <dbReference type="SAM" id="MobiDB-lite"/>
    </source>
</evidence>
<name>A0AAV1IDN7_9CHLO</name>
<feature type="compositionally biased region" description="Polar residues" evidence="1">
    <location>
        <begin position="353"/>
        <end position="380"/>
    </location>
</feature>
<gene>
    <name evidence="2" type="ORF">CVIRNUC_007317</name>
</gene>
<dbReference type="AlphaFoldDB" id="A0AAV1IDN7"/>
<keyword evidence="3" id="KW-1185">Reference proteome</keyword>
<organism evidence="2 3">
    <name type="scientific">Coccomyxa viridis</name>
    <dbReference type="NCBI Taxonomy" id="1274662"/>
    <lineage>
        <taxon>Eukaryota</taxon>
        <taxon>Viridiplantae</taxon>
        <taxon>Chlorophyta</taxon>
        <taxon>core chlorophytes</taxon>
        <taxon>Trebouxiophyceae</taxon>
        <taxon>Trebouxiophyceae incertae sedis</taxon>
        <taxon>Coccomyxaceae</taxon>
        <taxon>Coccomyxa</taxon>
    </lineage>
</organism>
<feature type="region of interest" description="Disordered" evidence="1">
    <location>
        <begin position="299"/>
        <end position="391"/>
    </location>
</feature>
<sequence length="470" mass="50627">MLSGSFSPIARAPGPRWLVPGNSCPGSQVGSRPPVWQHGGSNGQSSRHCSLRRRSYSTSAPTHEKSDKAPLEVAEYINLAEQDEDAEGTMLRALRNVFAMQSVTPEAVSNIMSKVDSKGDGVADLKDLCTALSKWLALIAHPGSRNLLEPFARARDIALDSFIAMKLDPRRGMGPPQLRNVLQMLCLATRSSFDVIEDWVEATLLLPDLRLSQADNLAALEIDAALQAKGPELMNGLLQRRRLAMLFQLWDPQARGGVSRLALAAVLEFYYRDVVGAKQSMGNQSNQAEIEMSIPFDSQAPRAPESFKDANVHPSPSQPPAQSQGTQGKAATSSSEDHGGGSPNAASPAPASQTEADCSGQPTQVSSSNEAAQQSRSQGSLPAEGQEDGNAEDDPVIAFLEAEMREQPSMLDMEGFQELVRRFSDLAGIPAEEAFEFLLEAALHGAIYTGSQPEETISYLRDQAEDALET</sequence>
<feature type="region of interest" description="Disordered" evidence="1">
    <location>
        <begin position="12"/>
        <end position="68"/>
    </location>
</feature>
<reference evidence="2 3" key="1">
    <citation type="submission" date="2023-10" db="EMBL/GenBank/DDBJ databases">
        <authorList>
            <person name="Maclean D."/>
            <person name="Macfadyen A."/>
        </authorList>
    </citation>
    <scope>NUCLEOTIDE SEQUENCE [LARGE SCALE GENOMIC DNA]</scope>
</reference>
<feature type="compositionally biased region" description="Polar residues" evidence="1">
    <location>
        <begin position="325"/>
        <end position="334"/>
    </location>
</feature>
<evidence type="ECO:0000313" key="2">
    <source>
        <dbReference type="EMBL" id="CAK0784114.1"/>
    </source>
</evidence>
<dbReference type="EMBL" id="CAUYUE010000010">
    <property type="protein sequence ID" value="CAK0784114.1"/>
    <property type="molecule type" value="Genomic_DNA"/>
</dbReference>
<proteinExistence type="predicted"/>
<dbReference type="Proteomes" id="UP001314263">
    <property type="component" value="Unassembled WGS sequence"/>
</dbReference>
<feature type="compositionally biased region" description="Low complexity" evidence="1">
    <location>
        <begin position="343"/>
        <end position="352"/>
    </location>
</feature>